<keyword evidence="2" id="KW-1185">Reference proteome</keyword>
<dbReference type="EMBL" id="LAPV01000122">
    <property type="protein sequence ID" value="KKC33021.1"/>
    <property type="molecule type" value="Genomic_DNA"/>
</dbReference>
<gene>
    <name evidence="1" type="ORF">WH91_11010</name>
</gene>
<comment type="caution">
    <text evidence="1">The sequence shown here is derived from an EMBL/GenBank/DDBJ whole genome shotgun (WGS) entry which is preliminary data.</text>
</comment>
<evidence type="ECO:0000313" key="2">
    <source>
        <dbReference type="Proteomes" id="UP000033519"/>
    </source>
</evidence>
<dbReference type="Proteomes" id="UP000033519">
    <property type="component" value="Unassembled WGS sequence"/>
</dbReference>
<organism evidence="1 2">
    <name type="scientific">Devosia psychrophila</name>
    <dbReference type="NCBI Taxonomy" id="728005"/>
    <lineage>
        <taxon>Bacteria</taxon>
        <taxon>Pseudomonadati</taxon>
        <taxon>Pseudomonadota</taxon>
        <taxon>Alphaproteobacteria</taxon>
        <taxon>Hyphomicrobiales</taxon>
        <taxon>Devosiaceae</taxon>
        <taxon>Devosia</taxon>
    </lineage>
</organism>
<evidence type="ECO:0000313" key="1">
    <source>
        <dbReference type="EMBL" id="KKC33021.1"/>
    </source>
</evidence>
<proteinExistence type="predicted"/>
<accession>A0ABR5DYC3</accession>
<reference evidence="1 2" key="1">
    <citation type="submission" date="2015-03" db="EMBL/GenBank/DDBJ databases">
        <authorList>
            <person name="Lepp D."/>
            <person name="Hassan Y.I."/>
            <person name="Li X.-Z."/>
            <person name="Zhou T."/>
        </authorList>
    </citation>
    <scope>NUCLEOTIDE SEQUENCE [LARGE SCALE GENOMIC DNA]</scope>
    <source>
        <strain evidence="1 2">Cr7-05</strain>
    </source>
</reference>
<name>A0ABR5DYC3_9HYPH</name>
<sequence length="60" mass="6867">MFIVSLPLVGRDQGWGWFGPNLTMPYEGNPIEKARLEGRAEFAVRVAREERDCAKRCVSR</sequence>
<protein>
    <submittedName>
        <fullName evidence="1">Uncharacterized protein</fullName>
    </submittedName>
</protein>